<dbReference type="CTD" id="6102696"/>
<dbReference type="KEGG" id="bmy:BM_BM11014"/>
<reference evidence="2" key="2">
    <citation type="submission" date="2019-04" db="EMBL/GenBank/DDBJ databases">
        <authorList>
            <person name="Howe K."/>
            <person name="Paulini M."/>
            <person name="Williams G."/>
        </authorList>
    </citation>
    <scope>NUCLEOTIDE SEQUENCE [LARGE SCALE GENOMIC DNA]</scope>
    <source>
        <strain evidence="2">FR3</strain>
    </source>
</reference>
<organism evidence="2">
    <name type="scientific">Brugia malayi</name>
    <name type="common">Filarial nematode worm</name>
    <dbReference type="NCBI Taxonomy" id="6279"/>
    <lineage>
        <taxon>Eukaryota</taxon>
        <taxon>Metazoa</taxon>
        <taxon>Ecdysozoa</taxon>
        <taxon>Nematoda</taxon>
        <taxon>Chromadorea</taxon>
        <taxon>Rhabditida</taxon>
        <taxon>Spirurina</taxon>
        <taxon>Spiruromorpha</taxon>
        <taxon>Filarioidea</taxon>
        <taxon>Onchocercidae</taxon>
        <taxon>Brugia</taxon>
    </lineage>
</organism>
<dbReference type="Proteomes" id="UP000006672">
    <property type="component" value="Unassembled WGS sequence"/>
</dbReference>
<accession>A0A8L7SMH0</accession>
<dbReference type="EMBL" id="CAAKNF010000196">
    <property type="protein sequence ID" value="VIO86716.1"/>
    <property type="molecule type" value="Genomic_DNA"/>
</dbReference>
<evidence type="ECO:0000313" key="3">
    <source>
        <dbReference type="Proteomes" id="UP000006672"/>
    </source>
</evidence>
<evidence type="ECO:0000313" key="4">
    <source>
        <dbReference type="WBParaSite" id="Bm11014.1"/>
    </source>
</evidence>
<dbReference type="GeneID" id="6102696"/>
<dbReference type="WBParaSite" id="Bm11014.1">
    <property type="protein sequence ID" value="Bm11014.1"/>
    <property type="gene ID" value="WBGene00231275"/>
</dbReference>
<keyword evidence="1" id="KW-0175">Coiled coil</keyword>
<evidence type="ECO:0000313" key="2">
    <source>
        <dbReference type="EMBL" id="VIO86716.1"/>
    </source>
</evidence>
<evidence type="ECO:0000256" key="1">
    <source>
        <dbReference type="SAM" id="Coils"/>
    </source>
</evidence>
<keyword evidence="3" id="KW-1185">Reference proteome</keyword>
<dbReference type="AlphaFoldDB" id="A0A4E9ESC9"/>
<dbReference type="OrthoDB" id="5876653at2759"/>
<dbReference type="RefSeq" id="XP_042929664.1">
    <property type="nucleotide sequence ID" value="XM_043073730.1"/>
</dbReference>
<sequence>MNANHICQRHLDLNAQSGITSYDISSLVDDDFEVIGSLSDTLRSVSLETGSGIPLYDIEIGNRNDTIAENCTSAAVVANKEVDESTPLANNSLNLMSSDDIDRNTDIFMENVVKSSLIDRTNLPLHLHEDPINTVESIRADYQAAQQSAKQENELLRKACEKKNEQISFLLDEEVAQKVQLNAELEETQRVLNECRQVIFFFFSISGYSALAGLIKVDEEVASKIEREDIIKVLQTTIVQLQSSDDFSSLGSSVINEQTLVSSLHEKEELIEALKKQLEEAEGRYEREHKEVLDLEEIVKILHEYVQNDQQTHVE</sequence>
<proteinExistence type="predicted"/>
<feature type="coiled-coil region" evidence="1">
    <location>
        <begin position="264"/>
        <end position="298"/>
    </location>
</feature>
<feature type="coiled-coil region" evidence="1">
    <location>
        <begin position="135"/>
        <end position="198"/>
    </location>
</feature>
<accession>A0A4E9ESC9</accession>
<protein>
    <submittedName>
        <fullName evidence="4">Bm11014</fullName>
    </submittedName>
</protein>
<reference evidence="3" key="1">
    <citation type="journal article" date="2007" name="Science">
        <title>Draft genome of the filarial nematode parasite Brugia malayi.</title>
        <authorList>
            <person name="Ghedin E."/>
            <person name="Wang S."/>
            <person name="Spiro D."/>
            <person name="Caler E."/>
            <person name="Zhao Q."/>
            <person name="Crabtree J."/>
            <person name="Allen J.E."/>
            <person name="Delcher A.L."/>
            <person name="Guiliano D.B."/>
            <person name="Miranda-Saavedra D."/>
            <person name="Angiuoli S.V."/>
            <person name="Creasy T."/>
            <person name="Amedeo P."/>
            <person name="Haas B."/>
            <person name="El-Sayed N.M."/>
            <person name="Wortman J.R."/>
            <person name="Feldblyum T."/>
            <person name="Tallon L."/>
            <person name="Schatz M."/>
            <person name="Shumway M."/>
            <person name="Koo H."/>
            <person name="Salzberg S.L."/>
            <person name="Schobel S."/>
            <person name="Pertea M."/>
            <person name="Pop M."/>
            <person name="White O."/>
            <person name="Barton G.J."/>
            <person name="Carlow C.K."/>
            <person name="Crawford M.J."/>
            <person name="Daub J."/>
            <person name="Dimmic M.W."/>
            <person name="Estes C.F."/>
            <person name="Foster J.M."/>
            <person name="Ganatra M."/>
            <person name="Gregory W.F."/>
            <person name="Johnson N.M."/>
            <person name="Jin J."/>
            <person name="Komuniecki R."/>
            <person name="Korf I."/>
            <person name="Kumar S."/>
            <person name="Laney S."/>
            <person name="Li B.W."/>
            <person name="Li W."/>
            <person name="Lindblom T.H."/>
            <person name="Lustigman S."/>
            <person name="Ma D."/>
            <person name="Maina C.V."/>
            <person name="Martin D.M."/>
            <person name="McCarter J.P."/>
            <person name="McReynolds L."/>
            <person name="Mitreva M."/>
            <person name="Nutman T.B."/>
            <person name="Parkinson J."/>
            <person name="Peregrin-Alvarez J.M."/>
            <person name="Poole C."/>
            <person name="Ren Q."/>
            <person name="Saunders L."/>
            <person name="Sluder A.E."/>
            <person name="Smith K."/>
            <person name="Stanke M."/>
            <person name="Unnasch T.R."/>
            <person name="Ware J."/>
            <person name="Wei A.D."/>
            <person name="Weil G."/>
            <person name="Williams D.J."/>
            <person name="Zhang Y."/>
            <person name="Williams S.A."/>
            <person name="Fraser-Liggett C."/>
            <person name="Slatko B."/>
            <person name="Blaxter M.L."/>
            <person name="Scott A.L."/>
        </authorList>
    </citation>
    <scope>NUCLEOTIDE SEQUENCE</scope>
    <source>
        <strain evidence="3">FR3</strain>
    </source>
</reference>
<name>A0A4E9ESC9_BRUMA</name>
<gene>
    <name evidence="2" type="primary">Bm11014</name>
    <name evidence="2" type="ORF">BM_BM11014</name>
</gene>
<reference evidence="4" key="3">
    <citation type="submission" date="2022-04" db="UniProtKB">
        <authorList>
            <consortium name="WormBaseParasite"/>
        </authorList>
    </citation>
    <scope>IDENTIFICATION</scope>
</reference>